<keyword evidence="1" id="KW-1133">Transmembrane helix</keyword>
<dbReference type="AlphaFoldDB" id="A0AAW5A0V3"/>
<evidence type="ECO:0000256" key="1">
    <source>
        <dbReference type="SAM" id="Phobius"/>
    </source>
</evidence>
<gene>
    <name evidence="2" type="ORF">GLP33_18880</name>
</gene>
<dbReference type="EMBL" id="WMCP01000033">
    <property type="protein sequence ID" value="MCF2303787.1"/>
    <property type="molecule type" value="Genomic_DNA"/>
</dbReference>
<reference evidence="2" key="1">
    <citation type="submission" date="2019-11" db="EMBL/GenBank/DDBJ databases">
        <title>Comparative genomics of photobacteria reveal adaptation to distinct habitats.</title>
        <authorList>
            <person name="Fuertes-Perez S."/>
            <person name="Hilgarth M."/>
            <person name="Vogel R.F."/>
        </authorList>
    </citation>
    <scope>NUCLEOTIDE SEQUENCE</scope>
    <source>
        <strain evidence="2">TMW2.2145</strain>
    </source>
</reference>
<evidence type="ECO:0008006" key="4">
    <source>
        <dbReference type="Google" id="ProtNLM"/>
    </source>
</evidence>
<keyword evidence="1" id="KW-0812">Transmembrane</keyword>
<dbReference type="RefSeq" id="WP_065208991.1">
    <property type="nucleotide sequence ID" value="NZ_LZFG01000086.1"/>
</dbReference>
<accession>A0AAW5A0V3</accession>
<feature type="transmembrane region" description="Helical" evidence="1">
    <location>
        <begin position="6"/>
        <end position="25"/>
    </location>
</feature>
<proteinExistence type="predicted"/>
<evidence type="ECO:0000313" key="2">
    <source>
        <dbReference type="EMBL" id="MCF2303787.1"/>
    </source>
</evidence>
<comment type="caution">
    <text evidence="2">The sequence shown here is derived from an EMBL/GenBank/DDBJ whole genome shotgun (WGS) entry which is preliminary data.</text>
</comment>
<name>A0AAW5A0V3_PHOPO</name>
<protein>
    <recommendedName>
        <fullName evidence="4">DUF4760 domain-containing protein</fullName>
    </recommendedName>
</protein>
<organism evidence="2 3">
    <name type="scientific">Photobacterium phosphoreum</name>
    <dbReference type="NCBI Taxonomy" id="659"/>
    <lineage>
        <taxon>Bacteria</taxon>
        <taxon>Pseudomonadati</taxon>
        <taxon>Pseudomonadota</taxon>
        <taxon>Gammaproteobacteria</taxon>
        <taxon>Vibrionales</taxon>
        <taxon>Vibrionaceae</taxon>
        <taxon>Photobacterium</taxon>
    </lineage>
</organism>
<evidence type="ECO:0000313" key="3">
    <source>
        <dbReference type="Proteomes" id="UP000813876"/>
    </source>
</evidence>
<keyword evidence="1" id="KW-0472">Membrane</keyword>
<sequence>MPNYINYVATFLSIVGGVIAIWQAYKARTEVSKVKIYRDEIINVRKVADFSEIEVVLNRTINFISKYGPSASMSSLSGVSPDKDAEEVQHFITILRKNKILFDGDYSKIDKFCHELSSLLEKLVACSPSDSESMKEHGTTIYHRLTDFPSTLKSHLDPLKVK</sequence>
<dbReference type="Proteomes" id="UP000813876">
    <property type="component" value="Unassembled WGS sequence"/>
</dbReference>